<evidence type="ECO:0000256" key="1">
    <source>
        <dbReference type="ARBA" id="ARBA00008685"/>
    </source>
</evidence>
<feature type="transmembrane region" description="Helical" evidence="19">
    <location>
        <begin position="6"/>
        <end position="24"/>
    </location>
</feature>
<evidence type="ECO:0000256" key="12">
    <source>
        <dbReference type="ARBA" id="ARBA00023286"/>
    </source>
</evidence>
<dbReference type="InterPro" id="IPR001828">
    <property type="entry name" value="ANF_lig-bd_rcpt"/>
</dbReference>
<evidence type="ECO:0000256" key="8">
    <source>
        <dbReference type="ARBA" id="ARBA00023136"/>
    </source>
</evidence>
<evidence type="ECO:0000256" key="2">
    <source>
        <dbReference type="ARBA" id="ARBA00022448"/>
    </source>
</evidence>
<evidence type="ECO:0000256" key="14">
    <source>
        <dbReference type="ARBA" id="ARBA00034104"/>
    </source>
</evidence>
<comment type="subcellular location">
    <subcellularLocation>
        <location evidence="14">Postsynaptic cell membrane</location>
        <topology evidence="14">Multi-pass membrane protein</topology>
    </subcellularLocation>
</comment>
<proteinExistence type="inferred from homology"/>
<feature type="compositionally biased region" description="Basic and acidic residues" evidence="18">
    <location>
        <begin position="896"/>
        <end position="907"/>
    </location>
</feature>
<keyword evidence="12" id="KW-1071">Ligand-gated ion channel</keyword>
<dbReference type="GO" id="GO:0038023">
    <property type="term" value="F:signaling receptor activity"/>
    <property type="evidence" value="ECO:0007669"/>
    <property type="project" value="InterPro"/>
</dbReference>
<keyword evidence="10" id="KW-0325">Glycoprotein</keyword>
<dbReference type="GO" id="GO:0015276">
    <property type="term" value="F:ligand-gated monoatomic ion channel activity"/>
    <property type="evidence" value="ECO:0007669"/>
    <property type="project" value="InterPro"/>
</dbReference>
<feature type="binding site" evidence="15">
    <location>
        <position position="517"/>
    </location>
    <ligand>
        <name>L-glutamate</name>
        <dbReference type="ChEBI" id="CHEBI:29985"/>
    </ligand>
</feature>
<comment type="similarity">
    <text evidence="1">Belongs to the glutamate-gated ion channel (TC 1.A.10.1) family.</text>
</comment>
<dbReference type="PRINTS" id="PR00177">
    <property type="entry name" value="NMDARECEPTOR"/>
</dbReference>
<keyword evidence="11" id="KW-0628">Postsynaptic cell membrane</keyword>
<feature type="disulfide bond" evidence="17">
    <location>
        <begin position="86"/>
        <end position="338"/>
    </location>
</feature>
<dbReference type="Gene3D" id="3.40.50.2300">
    <property type="match status" value="2"/>
</dbReference>
<dbReference type="PANTHER" id="PTHR18966">
    <property type="entry name" value="IONOTROPIC GLUTAMATE RECEPTOR"/>
    <property type="match status" value="1"/>
</dbReference>
<dbReference type="Pfam" id="PF10613">
    <property type="entry name" value="Lig_chan-Glu_bd"/>
    <property type="match status" value="1"/>
</dbReference>
<evidence type="ECO:0000256" key="3">
    <source>
        <dbReference type="ARBA" id="ARBA00022475"/>
    </source>
</evidence>
<evidence type="ECO:0000256" key="16">
    <source>
        <dbReference type="PIRSR" id="PIRSR601508-2"/>
    </source>
</evidence>
<feature type="site" description="Crucial to convey clamshell closure to channel opening" evidence="16">
    <location>
        <position position="662"/>
    </location>
</feature>
<dbReference type="FunFam" id="3.40.190.10:FF:000117">
    <property type="entry name" value="Glutamate receptor, ionotropic kainate"/>
    <property type="match status" value="1"/>
</dbReference>
<dbReference type="FunFam" id="3.40.190.10:FF:000297">
    <property type="entry name" value="Glutamate receptor IIC"/>
    <property type="match status" value="1"/>
</dbReference>
<evidence type="ECO:0000256" key="4">
    <source>
        <dbReference type="ARBA" id="ARBA00022692"/>
    </source>
</evidence>
<dbReference type="InterPro" id="IPR019594">
    <property type="entry name" value="Glu/Gly-bd"/>
</dbReference>
<evidence type="ECO:0000256" key="9">
    <source>
        <dbReference type="ARBA" id="ARBA00023170"/>
    </source>
</evidence>
<evidence type="ECO:0000256" key="11">
    <source>
        <dbReference type="ARBA" id="ARBA00023257"/>
    </source>
</evidence>
<evidence type="ECO:0000256" key="19">
    <source>
        <dbReference type="SAM" id="Phobius"/>
    </source>
</evidence>
<feature type="region of interest" description="Disordered" evidence="18">
    <location>
        <begin position="876"/>
        <end position="907"/>
    </location>
</feature>
<dbReference type="SMART" id="SM00918">
    <property type="entry name" value="Lig_chan-Glu_bd"/>
    <property type="match status" value="1"/>
</dbReference>
<dbReference type="CTD" id="33788"/>
<evidence type="ECO:0000313" key="22">
    <source>
        <dbReference type="Proteomes" id="UP000515162"/>
    </source>
</evidence>
<feature type="binding site" evidence="15">
    <location>
        <position position="683"/>
    </location>
    <ligand>
        <name>L-glutamate</name>
        <dbReference type="ChEBI" id="CHEBI:29985"/>
    </ligand>
</feature>
<keyword evidence="9 23" id="KW-0675">Receptor</keyword>
<evidence type="ECO:0000256" key="13">
    <source>
        <dbReference type="ARBA" id="ARBA00023303"/>
    </source>
</evidence>
<keyword evidence="22" id="KW-1185">Reference proteome</keyword>
<feature type="binding site" evidence="15">
    <location>
        <position position="734"/>
    </location>
    <ligand>
        <name>L-glutamate</name>
        <dbReference type="ChEBI" id="CHEBI:29985"/>
    </ligand>
</feature>
<dbReference type="InterPro" id="IPR001320">
    <property type="entry name" value="Iontro_rcpt_C"/>
</dbReference>
<dbReference type="Gene3D" id="3.40.190.10">
    <property type="entry name" value="Periplasmic binding protein-like II"/>
    <property type="match status" value="2"/>
</dbReference>
<sequence>MRLCPVVIYAFIIVIGFLEGIIALGGDDRNEITVGAIFYENEKEIELSFDQAFREVNNMKFSELRFVTIKRYMPTNDSFLLQQITCELISNGVAAIFGPSSKAASDIVAQIANATGIPHIEYDLKLEATRQEQLNHQMSVNVAPSLSVLSRAYFEIIKSNYEWRTFTLIYETPEGLARLQDLMNIQALNSDYVKLRNLADYADDYRILWKETDETFHEQRIILDCEPKTLKELLKVSIDFKLQGPFRNWFLTHLDTHNSGLRDIYNEDFKANITSVRLKVVDANPFERKKTRLTKVDQILGNQTMLPILIYDAVVLFASSARNVIAAMQPFHPPNRHCGSPSPWMLGAFIVNEMKTISEDDVEPHFKTENMKLDENGQRIHFNLEIYKPTVNEPMMVWTPDNGIKKRRLNLELESAGTTQDFSEQRKVYTVVTHYEEPYFMMKEDHENFRGREKYEGYAVDLISKLSELLEFDYEFMIVNGNGKYNPETKQWDGIIRKLIDHHAQIGVCDLTITQMRRSVVDFTVPFMQLGISILHYKSPPEPKNQFAFLEPFAVEVWIYMIFAQLIMTLAFVFIARLSYREWLPPNPAIQDPDELENIWNVNNSTWLMVGSIMQQGCDILPRGPHMRILTGMWWFFALMMLSTYTANLAAFLTSNKWQSSIKSLQDLIEQDKVHFGSMRGGSTSLFFSESNDTDYQRAWNQMKDFNPSAFTSTNKEGVARVRKEKGGYAFLMETTSLTYNIERNCDLTQIGEQIGEKHYGLAVPLGSDYRTNLSVSILQLSERGELQKMKNKWWKNHNVTCDSYHEVDGDELSIIELGGVFLVLAGGVLIGVILGIFEFLWNVQNVAVEERVTPWQAFKAELIFALKFWVRKKPMRISSSSDKSSSRRSSGSRRSSKEKSRSKTAS</sequence>
<dbReference type="RefSeq" id="XP_033163407.1">
    <property type="nucleotide sequence ID" value="XM_033307516.1"/>
</dbReference>
<reference evidence="23" key="1">
    <citation type="submission" date="2025-08" db="UniProtKB">
        <authorList>
            <consortium name="RefSeq"/>
        </authorList>
    </citation>
    <scope>IDENTIFICATION</scope>
    <source>
        <strain evidence="23">Mau12</strain>
        <tissue evidence="23">Whole Body</tissue>
    </source>
</reference>
<keyword evidence="13" id="KW-0407">Ion channel</keyword>
<dbReference type="Proteomes" id="UP000515162">
    <property type="component" value="Chromosome 2L"/>
</dbReference>
<feature type="transmembrane region" description="Helical" evidence="19">
    <location>
        <begin position="633"/>
        <end position="653"/>
    </location>
</feature>
<evidence type="ECO:0000256" key="15">
    <source>
        <dbReference type="PIRSR" id="PIRSR601508-1"/>
    </source>
</evidence>
<evidence type="ECO:0000259" key="20">
    <source>
        <dbReference type="SMART" id="SM00079"/>
    </source>
</evidence>
<name>A0A6P8K3P1_DROMA</name>
<keyword evidence="5 19" id="KW-1133">Transmembrane helix</keyword>
<feature type="binding site" evidence="15">
    <location>
        <position position="512"/>
    </location>
    <ligand>
        <name>L-glutamate</name>
        <dbReference type="ChEBI" id="CHEBI:29985"/>
    </ligand>
</feature>
<dbReference type="SMART" id="SM00079">
    <property type="entry name" value="PBPe"/>
    <property type="match status" value="1"/>
</dbReference>
<gene>
    <name evidence="23" type="primary">LOC117143039</name>
</gene>
<dbReference type="InterPro" id="IPR001508">
    <property type="entry name" value="Iono_Glu_rcpt_met"/>
</dbReference>
<dbReference type="CDD" id="cd13714">
    <property type="entry name" value="PBP2_iGluR_Kainate"/>
    <property type="match status" value="1"/>
</dbReference>
<organism evidence="22 23">
    <name type="scientific">Drosophila mauritiana</name>
    <name type="common">Fruit fly</name>
    <dbReference type="NCBI Taxonomy" id="7226"/>
    <lineage>
        <taxon>Eukaryota</taxon>
        <taxon>Metazoa</taxon>
        <taxon>Ecdysozoa</taxon>
        <taxon>Arthropoda</taxon>
        <taxon>Hexapoda</taxon>
        <taxon>Insecta</taxon>
        <taxon>Pterygota</taxon>
        <taxon>Neoptera</taxon>
        <taxon>Endopterygota</taxon>
        <taxon>Diptera</taxon>
        <taxon>Brachycera</taxon>
        <taxon>Muscomorpha</taxon>
        <taxon>Ephydroidea</taxon>
        <taxon>Drosophilidae</taxon>
        <taxon>Drosophila</taxon>
        <taxon>Sophophora</taxon>
    </lineage>
</organism>
<feature type="transmembrane region" description="Helical" evidence="19">
    <location>
        <begin position="557"/>
        <end position="578"/>
    </location>
</feature>
<feature type="disulfide bond" evidence="17">
    <location>
        <begin position="746"/>
        <end position="802"/>
    </location>
</feature>
<dbReference type="FunFam" id="1.10.287.70:FF:000010">
    <property type="entry name" value="Putative glutamate receptor ionotropic kainate 1"/>
    <property type="match status" value="1"/>
</dbReference>
<evidence type="ECO:0000256" key="17">
    <source>
        <dbReference type="PIRSR" id="PIRSR601508-3"/>
    </source>
</evidence>
<feature type="transmembrane region" description="Helical" evidence="19">
    <location>
        <begin position="821"/>
        <end position="842"/>
    </location>
</feature>
<dbReference type="Pfam" id="PF00060">
    <property type="entry name" value="Lig_chan"/>
    <property type="match status" value="1"/>
</dbReference>
<dbReference type="SUPFAM" id="SSF53850">
    <property type="entry name" value="Periplasmic binding protein-like II"/>
    <property type="match status" value="1"/>
</dbReference>
<keyword evidence="2" id="KW-0813">Transport</keyword>
<dbReference type="AlphaFoldDB" id="A0A6P8K3P1"/>
<evidence type="ECO:0000256" key="18">
    <source>
        <dbReference type="SAM" id="MobiDB-lite"/>
    </source>
</evidence>
<evidence type="ECO:0000256" key="7">
    <source>
        <dbReference type="ARBA" id="ARBA00023065"/>
    </source>
</evidence>
<feature type="domain" description="Ionotropic glutamate receptor C-terminal" evidence="20">
    <location>
        <begin position="428"/>
        <end position="797"/>
    </location>
</feature>
<feature type="domain" description="Ionotropic glutamate receptor L-glutamate and glycine-binding" evidence="21">
    <location>
        <begin position="438"/>
        <end position="501"/>
    </location>
</feature>
<dbReference type="SUPFAM" id="SSF53822">
    <property type="entry name" value="Periplasmic binding protein-like I"/>
    <property type="match status" value="1"/>
</dbReference>
<evidence type="ECO:0000256" key="6">
    <source>
        <dbReference type="ARBA" id="ARBA00023018"/>
    </source>
</evidence>
<feature type="binding site" evidence="15">
    <location>
        <position position="684"/>
    </location>
    <ligand>
        <name>L-glutamate</name>
        <dbReference type="ChEBI" id="CHEBI:29985"/>
    </ligand>
</feature>
<keyword evidence="8 19" id="KW-0472">Membrane</keyword>
<keyword evidence="3" id="KW-1003">Cell membrane</keyword>
<evidence type="ECO:0000256" key="10">
    <source>
        <dbReference type="ARBA" id="ARBA00023180"/>
    </source>
</evidence>
<protein>
    <submittedName>
        <fullName evidence="23">Glutamate receptor ionotropic, kainate 2 isoform X1</fullName>
    </submittedName>
</protein>
<dbReference type="InterPro" id="IPR015683">
    <property type="entry name" value="Ionotropic_Glu_rcpt"/>
</dbReference>
<dbReference type="FunFam" id="3.40.50.2300:FF:000624">
    <property type="entry name" value="Glutamate receptor subunit"/>
    <property type="match status" value="1"/>
</dbReference>
<dbReference type="InterPro" id="IPR028082">
    <property type="entry name" value="Peripla_BP_I"/>
</dbReference>
<dbReference type="Pfam" id="PF01094">
    <property type="entry name" value="ANF_receptor"/>
    <property type="match status" value="1"/>
</dbReference>
<evidence type="ECO:0000259" key="21">
    <source>
        <dbReference type="SMART" id="SM00918"/>
    </source>
</evidence>
<dbReference type="CDD" id="cd06382">
    <property type="entry name" value="PBP1_iGluR_Kainate"/>
    <property type="match status" value="1"/>
</dbReference>
<feature type="compositionally biased region" description="Low complexity" evidence="18">
    <location>
        <begin position="879"/>
        <end position="890"/>
    </location>
</feature>
<evidence type="ECO:0000256" key="5">
    <source>
        <dbReference type="ARBA" id="ARBA00022989"/>
    </source>
</evidence>
<keyword evidence="7" id="KW-0406">Ion transport</keyword>
<keyword evidence="6" id="KW-0770">Synapse</keyword>
<evidence type="ECO:0000313" key="23">
    <source>
        <dbReference type="RefSeq" id="XP_033163407.1"/>
    </source>
</evidence>
<keyword evidence="17" id="KW-1015">Disulfide bond</keyword>
<dbReference type="GeneID" id="117143039"/>
<dbReference type="Gene3D" id="1.10.287.70">
    <property type="match status" value="1"/>
</dbReference>
<accession>A0A6P8K3P1</accession>
<dbReference type="GO" id="GO:0045211">
    <property type="term" value="C:postsynaptic membrane"/>
    <property type="evidence" value="ECO:0007669"/>
    <property type="project" value="UniProtKB-SubCell"/>
</dbReference>
<keyword evidence="4 19" id="KW-0812">Transmembrane</keyword>